<feature type="region of interest" description="Disordered" evidence="1">
    <location>
        <begin position="1"/>
        <end position="22"/>
    </location>
</feature>
<sequence>MSISPPTSPSPPPHDVTGGDSFDGAEISKFLPGLTVEQTMAWQISQHPGFIPAFMSSMRHAPIFEQQALWSELSGKLRNLKLESDKGRCLPPSGEKVLFILGRTDQVIIEEELQADATAVLGGDLVEFLVMDAGHEIIMTRASEIAVALSTLWAGQRV</sequence>
<proteinExistence type="predicted"/>
<keyword evidence="3" id="KW-1185">Reference proteome</keyword>
<protein>
    <submittedName>
        <fullName evidence="2">Uncharacterized protein</fullName>
    </submittedName>
</protein>
<organism evidence="2 3">
    <name type="scientific">Cephalotrichum gorgonifer</name>
    <dbReference type="NCBI Taxonomy" id="2041049"/>
    <lineage>
        <taxon>Eukaryota</taxon>
        <taxon>Fungi</taxon>
        <taxon>Dikarya</taxon>
        <taxon>Ascomycota</taxon>
        <taxon>Pezizomycotina</taxon>
        <taxon>Sordariomycetes</taxon>
        <taxon>Hypocreomycetidae</taxon>
        <taxon>Microascales</taxon>
        <taxon>Microascaceae</taxon>
        <taxon>Cephalotrichum</taxon>
    </lineage>
</organism>
<dbReference type="EMBL" id="ONZQ02000008">
    <property type="protein sequence ID" value="SPO03710.1"/>
    <property type="molecule type" value="Genomic_DNA"/>
</dbReference>
<dbReference type="Proteomes" id="UP001187682">
    <property type="component" value="Unassembled WGS sequence"/>
</dbReference>
<comment type="caution">
    <text evidence="2">The sequence shown here is derived from an EMBL/GenBank/DDBJ whole genome shotgun (WGS) entry which is preliminary data.</text>
</comment>
<evidence type="ECO:0000313" key="3">
    <source>
        <dbReference type="Proteomes" id="UP001187682"/>
    </source>
</evidence>
<name>A0AAE8MZV3_9PEZI</name>
<dbReference type="AlphaFoldDB" id="A0AAE8MZV3"/>
<reference evidence="2" key="1">
    <citation type="submission" date="2018-03" db="EMBL/GenBank/DDBJ databases">
        <authorList>
            <person name="Guldener U."/>
        </authorList>
    </citation>
    <scope>NUCLEOTIDE SEQUENCE</scope>
</reference>
<feature type="compositionally biased region" description="Pro residues" evidence="1">
    <location>
        <begin position="1"/>
        <end position="14"/>
    </location>
</feature>
<accession>A0AAE8MZV3</accession>
<evidence type="ECO:0000313" key="2">
    <source>
        <dbReference type="EMBL" id="SPO03710.1"/>
    </source>
</evidence>
<gene>
    <name evidence="2" type="ORF">DNG_06393</name>
</gene>
<evidence type="ECO:0000256" key="1">
    <source>
        <dbReference type="SAM" id="MobiDB-lite"/>
    </source>
</evidence>